<keyword evidence="3" id="KW-0472">Membrane</keyword>
<dbReference type="InterPro" id="IPR058792">
    <property type="entry name" value="Beta-barrel_RND_2"/>
</dbReference>
<dbReference type="EMBL" id="CR522870">
    <property type="protein sequence ID" value="CAG36852.1"/>
    <property type="molecule type" value="Genomic_DNA"/>
</dbReference>
<evidence type="ECO:0000256" key="1">
    <source>
        <dbReference type="ARBA" id="ARBA00009477"/>
    </source>
</evidence>
<dbReference type="HOGENOM" id="CLU_018816_0_1_7"/>
<dbReference type="Gene3D" id="2.40.420.20">
    <property type="match status" value="1"/>
</dbReference>
<keyword evidence="3" id="KW-0812">Transmembrane</keyword>
<dbReference type="SUPFAM" id="SSF111369">
    <property type="entry name" value="HlyD-like secretion proteins"/>
    <property type="match status" value="1"/>
</dbReference>
<evidence type="ECO:0000256" key="2">
    <source>
        <dbReference type="SAM" id="MobiDB-lite"/>
    </source>
</evidence>
<sequence>MANHSLSGKRRDIMERQESNQQSKAQELLPVTHRRPKTVMLALIFACLLVVCAGLGLITGPQLMASDAKNVAPTRPPMPVETAEVRVADSDKILASSGSLYSKESVVIVAEIAGRIKEIGFIEGKKTKEGKMLIKLDSAVLQAELDRAVANRNLSKSNYKRADNLLKDHAISRQERDEAYASWQLDRANVRLAQAQLAKTIIQAPFAGTLGLRQVSLGDYVMPGQALVNLEAIEELKIEFSISGKHLAEVKTGQKIKLRSSAYPQQSFIGQIYAINPQINVQSRSLTVRGLLNNSKHQLLPGQFVKIQLSVGTRANALFIPEQALIPQPKTKLVFKVVNGKAQMVEVKTGTRMEGWVEITSGLSAGDIVVTGGHQKIGPGSPVQTVPADPTLFAKN</sequence>
<feature type="domain" description="Multidrug resistance protein MdtA-like barrel-sandwich hybrid" evidence="5">
    <location>
        <begin position="106"/>
        <end position="228"/>
    </location>
</feature>
<organism evidence="8 9">
    <name type="scientific">Desulfotalea psychrophila (strain LSv54 / DSM 12343)</name>
    <dbReference type="NCBI Taxonomy" id="177439"/>
    <lineage>
        <taxon>Bacteria</taxon>
        <taxon>Pseudomonadati</taxon>
        <taxon>Thermodesulfobacteriota</taxon>
        <taxon>Desulfobulbia</taxon>
        <taxon>Desulfobulbales</taxon>
        <taxon>Desulfocapsaceae</taxon>
        <taxon>Desulfotalea</taxon>
    </lineage>
</organism>
<dbReference type="GO" id="GO:1990281">
    <property type="term" value="C:efflux pump complex"/>
    <property type="evidence" value="ECO:0007669"/>
    <property type="project" value="TreeGrafter"/>
</dbReference>
<name>Q6ALC3_DESPS</name>
<evidence type="ECO:0000259" key="7">
    <source>
        <dbReference type="Pfam" id="PF25989"/>
    </source>
</evidence>
<dbReference type="InterPro" id="IPR058625">
    <property type="entry name" value="MdtA-like_BSH"/>
</dbReference>
<dbReference type="NCBIfam" id="TIGR01730">
    <property type="entry name" value="RND_mfp"/>
    <property type="match status" value="1"/>
</dbReference>
<feature type="domain" description="CusB-like beta-barrel" evidence="6">
    <location>
        <begin position="240"/>
        <end position="310"/>
    </location>
</feature>
<dbReference type="AlphaFoldDB" id="Q6ALC3"/>
<dbReference type="Proteomes" id="UP000000602">
    <property type="component" value="Chromosome"/>
</dbReference>
<feature type="region of interest" description="Disordered" evidence="2">
    <location>
        <begin position="1"/>
        <end position="29"/>
    </location>
</feature>
<feature type="domain" description="Multidrug resistance protein MdtA-like alpha-helical hairpin" evidence="4">
    <location>
        <begin position="139"/>
        <end position="200"/>
    </location>
</feature>
<dbReference type="STRING" id="177439.DP2123"/>
<dbReference type="Pfam" id="PF25876">
    <property type="entry name" value="HH_MFP_RND"/>
    <property type="match status" value="1"/>
</dbReference>
<dbReference type="PANTHER" id="PTHR30469:SF11">
    <property type="entry name" value="BLL4320 PROTEIN"/>
    <property type="match status" value="1"/>
</dbReference>
<dbReference type="Pfam" id="PF25989">
    <property type="entry name" value="YknX_C"/>
    <property type="match status" value="1"/>
</dbReference>
<dbReference type="Pfam" id="PF25917">
    <property type="entry name" value="BSH_RND"/>
    <property type="match status" value="1"/>
</dbReference>
<evidence type="ECO:0000259" key="6">
    <source>
        <dbReference type="Pfam" id="PF25954"/>
    </source>
</evidence>
<evidence type="ECO:0000259" key="4">
    <source>
        <dbReference type="Pfam" id="PF25876"/>
    </source>
</evidence>
<dbReference type="InterPro" id="IPR058624">
    <property type="entry name" value="MdtA-like_HH"/>
</dbReference>
<comment type="similarity">
    <text evidence="1">Belongs to the membrane fusion protein (MFP) (TC 8.A.1) family.</text>
</comment>
<dbReference type="Pfam" id="PF25954">
    <property type="entry name" value="Beta-barrel_RND_2"/>
    <property type="match status" value="1"/>
</dbReference>
<proteinExistence type="inferred from homology"/>
<evidence type="ECO:0000313" key="8">
    <source>
        <dbReference type="EMBL" id="CAG36852.1"/>
    </source>
</evidence>
<feature type="transmembrane region" description="Helical" evidence="3">
    <location>
        <begin position="39"/>
        <end position="58"/>
    </location>
</feature>
<dbReference type="InterPro" id="IPR058637">
    <property type="entry name" value="YknX-like_C"/>
</dbReference>
<evidence type="ECO:0000259" key="5">
    <source>
        <dbReference type="Pfam" id="PF25917"/>
    </source>
</evidence>
<dbReference type="Gene3D" id="1.10.287.470">
    <property type="entry name" value="Helix hairpin bin"/>
    <property type="match status" value="1"/>
</dbReference>
<feature type="domain" description="YknX-like C-terminal permuted SH3-like" evidence="7">
    <location>
        <begin position="318"/>
        <end position="384"/>
    </location>
</feature>
<protein>
    <submittedName>
        <fullName evidence="8">Related to multidrug-efflux transport protein A</fullName>
    </submittedName>
</protein>
<dbReference type="Gene3D" id="2.40.50.100">
    <property type="match status" value="1"/>
</dbReference>
<accession>Q6ALC3</accession>
<dbReference type="FunFam" id="2.40.30.170:FF:000010">
    <property type="entry name" value="Efflux RND transporter periplasmic adaptor subunit"/>
    <property type="match status" value="1"/>
</dbReference>
<dbReference type="KEGG" id="dps:DP2123"/>
<dbReference type="eggNOG" id="COG0845">
    <property type="taxonomic scope" value="Bacteria"/>
</dbReference>
<evidence type="ECO:0000256" key="3">
    <source>
        <dbReference type="SAM" id="Phobius"/>
    </source>
</evidence>
<gene>
    <name evidence="8" type="ordered locus">DP2123</name>
</gene>
<dbReference type="InterPro" id="IPR006143">
    <property type="entry name" value="RND_pump_MFP"/>
</dbReference>
<dbReference type="GO" id="GO:0015562">
    <property type="term" value="F:efflux transmembrane transporter activity"/>
    <property type="evidence" value="ECO:0007669"/>
    <property type="project" value="TreeGrafter"/>
</dbReference>
<feature type="compositionally biased region" description="Basic and acidic residues" evidence="2">
    <location>
        <begin position="9"/>
        <end position="18"/>
    </location>
</feature>
<keyword evidence="3" id="KW-1133">Transmembrane helix</keyword>
<reference evidence="9" key="1">
    <citation type="journal article" date="2004" name="Environ. Microbiol.">
        <title>The genome of Desulfotalea psychrophila, a sulfate-reducing bacterium from permanently cold Arctic sediments.</title>
        <authorList>
            <person name="Rabus R."/>
            <person name="Ruepp A."/>
            <person name="Frickey T."/>
            <person name="Rattei T."/>
            <person name="Fartmann B."/>
            <person name="Stark M."/>
            <person name="Bauer M."/>
            <person name="Zibat A."/>
            <person name="Lombardot T."/>
            <person name="Becker I."/>
            <person name="Amann J."/>
            <person name="Gellner K."/>
            <person name="Teeling H."/>
            <person name="Leuschner W.D."/>
            <person name="Gloeckner F.-O."/>
            <person name="Lupas A.N."/>
            <person name="Amann R."/>
            <person name="Klenk H.-P."/>
        </authorList>
    </citation>
    <scope>NUCLEOTIDE SEQUENCE [LARGE SCALE GENOMIC DNA]</scope>
    <source>
        <strain evidence="9">DSM 12343 / LSv54</strain>
    </source>
</reference>
<dbReference type="PANTHER" id="PTHR30469">
    <property type="entry name" value="MULTIDRUG RESISTANCE PROTEIN MDTA"/>
    <property type="match status" value="1"/>
</dbReference>
<evidence type="ECO:0000313" key="9">
    <source>
        <dbReference type="Proteomes" id="UP000000602"/>
    </source>
</evidence>
<dbReference type="Gene3D" id="2.40.30.170">
    <property type="match status" value="1"/>
</dbReference>
<keyword evidence="9" id="KW-1185">Reference proteome</keyword>